<evidence type="ECO:0000256" key="1">
    <source>
        <dbReference type="SAM" id="Coils"/>
    </source>
</evidence>
<dbReference type="OrthoDB" id="1494789at2"/>
<dbReference type="EMBL" id="CP042434">
    <property type="protein sequence ID" value="QEC73235.1"/>
    <property type="molecule type" value="Genomic_DNA"/>
</dbReference>
<evidence type="ECO:0008006" key="4">
    <source>
        <dbReference type="Google" id="ProtNLM"/>
    </source>
</evidence>
<accession>A0A5B8VRL3</accession>
<dbReference type="KEGG" id="agi:FSB73_17705"/>
<name>A0A5B8VRL3_9BACT</name>
<evidence type="ECO:0000313" key="3">
    <source>
        <dbReference type="Proteomes" id="UP000321291"/>
    </source>
</evidence>
<gene>
    <name evidence="2" type="ORF">FSB73_17705</name>
</gene>
<dbReference type="Gene3D" id="1.10.1660.10">
    <property type="match status" value="1"/>
</dbReference>
<keyword evidence="1" id="KW-0175">Coiled coil</keyword>
<feature type="coiled-coil region" evidence="1">
    <location>
        <begin position="76"/>
        <end position="103"/>
    </location>
</feature>
<keyword evidence="3" id="KW-1185">Reference proteome</keyword>
<dbReference type="Pfam" id="PF13591">
    <property type="entry name" value="MerR_2"/>
    <property type="match status" value="1"/>
</dbReference>
<organism evidence="2 3">
    <name type="scientific">Arachidicoccus ginsenosidivorans</name>
    <dbReference type="NCBI Taxonomy" id="496057"/>
    <lineage>
        <taxon>Bacteria</taxon>
        <taxon>Pseudomonadati</taxon>
        <taxon>Bacteroidota</taxon>
        <taxon>Chitinophagia</taxon>
        <taxon>Chitinophagales</taxon>
        <taxon>Chitinophagaceae</taxon>
        <taxon>Arachidicoccus</taxon>
    </lineage>
</organism>
<proteinExistence type="predicted"/>
<reference evidence="2 3" key="1">
    <citation type="journal article" date="2017" name="Int. J. Syst. Evol. Microbiol.">
        <title>Arachidicoccus ginsenosidivorans sp. nov., with ginsenoside-converting activity isolated from ginseng cultivating soil.</title>
        <authorList>
            <person name="Siddiqi M.Z."/>
            <person name="Aslam Z."/>
            <person name="Im W.T."/>
        </authorList>
    </citation>
    <scope>NUCLEOTIDE SEQUENCE [LARGE SCALE GENOMIC DNA]</scope>
    <source>
        <strain evidence="2 3">Gsoil 809</strain>
    </source>
</reference>
<evidence type="ECO:0000313" key="2">
    <source>
        <dbReference type="EMBL" id="QEC73235.1"/>
    </source>
</evidence>
<protein>
    <recommendedName>
        <fullName evidence="4">MerR family transcriptional regulator</fullName>
    </recommendedName>
</protein>
<sequence length="103" mass="11929">MEANNNNSIETIPVTNLCIHYKIETAFFERLESFGLINLIHQDQTPAIAVESIKEIERWIHLHYDLNINMEGLDAIAHILRRMELLQSELAKAKSRLRSMEGL</sequence>
<dbReference type="Proteomes" id="UP000321291">
    <property type="component" value="Chromosome"/>
</dbReference>
<dbReference type="RefSeq" id="WP_146785232.1">
    <property type="nucleotide sequence ID" value="NZ_CP042434.1"/>
</dbReference>
<dbReference type="AlphaFoldDB" id="A0A5B8VRL3"/>